<reference evidence="5 6" key="1">
    <citation type="submission" date="2014-04" db="EMBL/GenBank/DDBJ databases">
        <title>Marinobacterium kochiensis sp. nov., isolated from sediment sample collected from Kochi backwaters in Kerala, India.</title>
        <authorList>
            <person name="Singh A."/>
            <person name="Pinnaka A.K."/>
        </authorList>
    </citation>
    <scope>NUCLEOTIDE SEQUENCE [LARGE SCALE GENOMIC DNA]</scope>
    <source>
        <strain evidence="5 6">AK27</strain>
    </source>
</reference>
<dbReference type="eggNOG" id="COG4447">
    <property type="taxonomic scope" value="Bacteria"/>
</dbReference>
<dbReference type="PATRIC" id="fig|1232683.4.peg.2478"/>
<comment type="caution">
    <text evidence="5">The sequence shown here is derived from an EMBL/GenBank/DDBJ whole genome shotgun (WGS) entry which is preliminary data.</text>
</comment>
<dbReference type="AlphaFoldDB" id="A0A081FWU7"/>
<dbReference type="EMBL" id="JMQN01000040">
    <property type="protein sequence ID" value="KEA63002.1"/>
    <property type="molecule type" value="Genomic_DNA"/>
</dbReference>
<dbReference type="GO" id="GO:0009523">
    <property type="term" value="C:photosystem II"/>
    <property type="evidence" value="ECO:0007669"/>
    <property type="project" value="UniProtKB-KW"/>
</dbReference>
<keyword evidence="1" id="KW-0602">Photosynthesis</keyword>
<dbReference type="Proteomes" id="UP000028252">
    <property type="component" value="Unassembled WGS sequence"/>
</dbReference>
<feature type="domain" description="Photosynthesis system II assembly factor Ycf48/Hcf136-like" evidence="4">
    <location>
        <begin position="169"/>
        <end position="350"/>
    </location>
</feature>
<evidence type="ECO:0000256" key="1">
    <source>
        <dbReference type="ARBA" id="ARBA00022531"/>
    </source>
</evidence>
<gene>
    <name evidence="5" type="ORF">ADIMK_2526</name>
</gene>
<evidence type="ECO:0000313" key="6">
    <source>
        <dbReference type="Proteomes" id="UP000028252"/>
    </source>
</evidence>
<dbReference type="InterPro" id="IPR028203">
    <property type="entry name" value="PSII_CF48-like_dom"/>
</dbReference>
<dbReference type="CDD" id="cd15482">
    <property type="entry name" value="Sialidase_non-viral"/>
    <property type="match status" value="1"/>
</dbReference>
<feature type="signal peptide" evidence="3">
    <location>
        <begin position="1"/>
        <end position="23"/>
    </location>
</feature>
<dbReference type="RefSeq" id="WP_036188718.1">
    <property type="nucleotide sequence ID" value="NZ_JMQN01000040.1"/>
</dbReference>
<dbReference type="GO" id="GO:0015979">
    <property type="term" value="P:photosynthesis"/>
    <property type="evidence" value="ECO:0007669"/>
    <property type="project" value="UniProtKB-KW"/>
</dbReference>
<keyword evidence="2" id="KW-0604">Photosystem II</keyword>
<organism evidence="5 6">
    <name type="scientific">Marinobacterium lacunae</name>
    <dbReference type="NCBI Taxonomy" id="1232683"/>
    <lineage>
        <taxon>Bacteria</taxon>
        <taxon>Pseudomonadati</taxon>
        <taxon>Pseudomonadota</taxon>
        <taxon>Gammaproteobacteria</taxon>
        <taxon>Oceanospirillales</taxon>
        <taxon>Oceanospirillaceae</taxon>
        <taxon>Marinobacterium</taxon>
    </lineage>
</organism>
<evidence type="ECO:0000313" key="5">
    <source>
        <dbReference type="EMBL" id="KEA63002.1"/>
    </source>
</evidence>
<feature type="domain" description="Photosynthesis system II assembly factor Ycf48/Hcf136-like" evidence="4">
    <location>
        <begin position="73"/>
        <end position="121"/>
    </location>
</feature>
<dbReference type="PANTHER" id="PTHR47199">
    <property type="entry name" value="PHOTOSYSTEM II STABILITY/ASSEMBLY FACTOR HCF136, CHLOROPLASTIC"/>
    <property type="match status" value="1"/>
</dbReference>
<dbReference type="SUPFAM" id="SSF50939">
    <property type="entry name" value="Sialidases"/>
    <property type="match status" value="1"/>
</dbReference>
<keyword evidence="3" id="KW-0732">Signal</keyword>
<sequence length="361" mass="39067">MPKQPSLYFVWLCLALLASPASATSFDRLDAPALVSSNATSGLLLDIQIPPGTERLVTAGEQGVILYSDDRGSSWQHAQSPVSVLLTALSFADARQGWAVGHDGTILHTADGGETWQVQRAGMALVAQQRDDLQQLIDNPPADASAQALDEWQYRLDDVQFALDDQAMPVLLDVLFIDDRHGFALGAYGALFETKNGGEQWSSIGYRLPNPDRLHLNAVLITRTGRLLIAGEAGFLVYSDDNGQHWQPSQSPYAGSLFGLSERDKVYLMGLRGHLFSSRDGVSWQAEHTNVDGTLNGAIASPDALYVLGQGGLLLARTQDEFERIKLPQRRGFTAGVALDNRLWLVGEGGVSKVELSGGVQ</sequence>
<feature type="chain" id="PRO_5001757360" evidence="3">
    <location>
        <begin position="24"/>
        <end position="361"/>
    </location>
</feature>
<dbReference type="InterPro" id="IPR015943">
    <property type="entry name" value="WD40/YVTN_repeat-like_dom_sf"/>
</dbReference>
<dbReference type="PANTHER" id="PTHR47199:SF2">
    <property type="entry name" value="PHOTOSYSTEM II STABILITY_ASSEMBLY FACTOR HCF136, CHLOROPLASTIC"/>
    <property type="match status" value="1"/>
</dbReference>
<evidence type="ECO:0000256" key="2">
    <source>
        <dbReference type="ARBA" id="ARBA00023276"/>
    </source>
</evidence>
<keyword evidence="6" id="KW-1185">Reference proteome</keyword>
<accession>A0A081FWU7</accession>
<proteinExistence type="predicted"/>
<dbReference type="Pfam" id="PF14870">
    <property type="entry name" value="PSII_BNR"/>
    <property type="match status" value="2"/>
</dbReference>
<dbReference type="STRING" id="1232683.ADIMK_2526"/>
<evidence type="ECO:0000256" key="3">
    <source>
        <dbReference type="SAM" id="SignalP"/>
    </source>
</evidence>
<name>A0A081FWU7_9GAMM</name>
<dbReference type="Gene3D" id="2.130.10.10">
    <property type="entry name" value="YVTN repeat-like/Quinoprotein amine dehydrogenase"/>
    <property type="match status" value="2"/>
</dbReference>
<evidence type="ECO:0000259" key="4">
    <source>
        <dbReference type="Pfam" id="PF14870"/>
    </source>
</evidence>
<dbReference type="InterPro" id="IPR036278">
    <property type="entry name" value="Sialidase_sf"/>
</dbReference>
<protein>
    <submittedName>
        <fullName evidence="5">BNR repeat protein</fullName>
    </submittedName>
</protein>